<reference evidence="10 11" key="1">
    <citation type="submission" date="2019-12" db="EMBL/GenBank/DDBJ databases">
        <authorList>
            <person name="Kim Y.S."/>
        </authorList>
    </citation>
    <scope>NUCLEOTIDE SEQUENCE [LARGE SCALE GENOMIC DNA]</scope>
    <source>
        <strain evidence="10 11">MMS17-SY077</strain>
    </source>
</reference>
<dbReference type="InterPro" id="IPR018584">
    <property type="entry name" value="GT87"/>
</dbReference>
<feature type="region of interest" description="Disordered" evidence="8">
    <location>
        <begin position="1"/>
        <end position="20"/>
    </location>
</feature>
<sequence>MQSSPRPTADGGAAGETQRRPSFLRSRTALWLAFALAHVAVVLLGLWRPDMPPLKGFDPFSDVNSIYVAWLDSAAAGEGLVGIDRAWVYPPLALPVIGLPYLLAPTPEGYQALWFVLIAVLDALAFLALVGVRGALPAGRERAAWWWTAAIVAVGSVAVGRIDAVTVPLAVIAFLVAAQRPAFAAVLLAVGTWIKVWPAGLLLALLVVVRRRLRVVLAAAAVCVAVAASWIALGATAQLVSFVGGQTGRGAQLESATAVPYLWLGLLGAEEVEVFYSEIIAMEVDGPGMAVATALSDVLMLVLIVAASLLGVRAVRSGAERPELLAVLGTAIVAALIVCNKVGSPQYLVWFIAPIALGFVVAGRRFDLPALLVLAAALFAQFNYPFFYGQLERVRLLPVLATTAKSALVAAVLVWALVALVRAGSRRSAAAVEARPVEAG</sequence>
<evidence type="ECO:0000256" key="6">
    <source>
        <dbReference type="ARBA" id="ARBA00023136"/>
    </source>
</evidence>
<evidence type="ECO:0000256" key="1">
    <source>
        <dbReference type="ARBA" id="ARBA00004651"/>
    </source>
</evidence>
<keyword evidence="4 9" id="KW-0812">Transmembrane</keyword>
<evidence type="ECO:0000256" key="8">
    <source>
        <dbReference type="SAM" id="MobiDB-lite"/>
    </source>
</evidence>
<feature type="transmembrane region" description="Helical" evidence="9">
    <location>
        <begin position="112"/>
        <end position="132"/>
    </location>
</feature>
<comment type="caution">
    <text evidence="10">The sequence shown here is derived from an EMBL/GenBank/DDBJ whole genome shotgun (WGS) entry which is preliminary data.</text>
</comment>
<dbReference type="GO" id="GO:0016758">
    <property type="term" value="F:hexosyltransferase activity"/>
    <property type="evidence" value="ECO:0007669"/>
    <property type="project" value="InterPro"/>
</dbReference>
<keyword evidence="11" id="KW-1185">Reference proteome</keyword>
<evidence type="ECO:0000256" key="7">
    <source>
        <dbReference type="ARBA" id="ARBA00024033"/>
    </source>
</evidence>
<evidence type="ECO:0000313" key="11">
    <source>
        <dbReference type="Proteomes" id="UP000438182"/>
    </source>
</evidence>
<dbReference type="RefSeq" id="WP_160424525.1">
    <property type="nucleotide sequence ID" value="NZ_WSTA01000038.1"/>
</dbReference>
<evidence type="ECO:0000256" key="5">
    <source>
        <dbReference type="ARBA" id="ARBA00022989"/>
    </source>
</evidence>
<evidence type="ECO:0000313" key="10">
    <source>
        <dbReference type="EMBL" id="MWB98837.1"/>
    </source>
</evidence>
<evidence type="ECO:0000256" key="3">
    <source>
        <dbReference type="ARBA" id="ARBA00022679"/>
    </source>
</evidence>
<gene>
    <name evidence="10" type="ORF">GB864_09795</name>
</gene>
<comment type="similarity">
    <text evidence="7">Belongs to the glycosyltransferase 87 family.</text>
</comment>
<feature type="transmembrane region" description="Helical" evidence="9">
    <location>
        <begin position="183"/>
        <end position="208"/>
    </location>
</feature>
<comment type="subcellular location">
    <subcellularLocation>
        <location evidence="1">Cell membrane</location>
        <topology evidence="1">Multi-pass membrane protein</topology>
    </subcellularLocation>
</comment>
<evidence type="ECO:0000256" key="4">
    <source>
        <dbReference type="ARBA" id="ARBA00022692"/>
    </source>
</evidence>
<feature type="transmembrane region" description="Helical" evidence="9">
    <location>
        <begin position="144"/>
        <end position="177"/>
    </location>
</feature>
<evidence type="ECO:0000256" key="9">
    <source>
        <dbReference type="SAM" id="Phobius"/>
    </source>
</evidence>
<keyword evidence="2" id="KW-1003">Cell membrane</keyword>
<organism evidence="10 11">
    <name type="scientific">Agromyces seonyuensis</name>
    <dbReference type="NCBI Taxonomy" id="2662446"/>
    <lineage>
        <taxon>Bacteria</taxon>
        <taxon>Bacillati</taxon>
        <taxon>Actinomycetota</taxon>
        <taxon>Actinomycetes</taxon>
        <taxon>Micrococcales</taxon>
        <taxon>Microbacteriaceae</taxon>
        <taxon>Agromyces</taxon>
    </lineage>
</organism>
<feature type="transmembrane region" description="Helical" evidence="9">
    <location>
        <begin position="215"/>
        <end position="233"/>
    </location>
</feature>
<proteinExistence type="inferred from homology"/>
<feature type="transmembrane region" description="Helical" evidence="9">
    <location>
        <begin position="289"/>
        <end position="312"/>
    </location>
</feature>
<feature type="transmembrane region" description="Helical" evidence="9">
    <location>
        <begin position="324"/>
        <end position="341"/>
    </location>
</feature>
<feature type="transmembrane region" description="Helical" evidence="9">
    <location>
        <begin position="399"/>
        <end position="421"/>
    </location>
</feature>
<evidence type="ECO:0000256" key="2">
    <source>
        <dbReference type="ARBA" id="ARBA00022475"/>
    </source>
</evidence>
<dbReference type="Proteomes" id="UP000438182">
    <property type="component" value="Unassembled WGS sequence"/>
</dbReference>
<keyword evidence="6 9" id="KW-0472">Membrane</keyword>
<protein>
    <submittedName>
        <fullName evidence="10">DUF2029 domain-containing protein</fullName>
    </submittedName>
</protein>
<dbReference type="GO" id="GO:0005886">
    <property type="term" value="C:plasma membrane"/>
    <property type="evidence" value="ECO:0007669"/>
    <property type="project" value="UniProtKB-SubCell"/>
</dbReference>
<keyword evidence="5 9" id="KW-1133">Transmembrane helix</keyword>
<dbReference type="AlphaFoldDB" id="A0A6I4P5L2"/>
<keyword evidence="3" id="KW-0808">Transferase</keyword>
<dbReference type="Pfam" id="PF09594">
    <property type="entry name" value="GT87"/>
    <property type="match status" value="1"/>
</dbReference>
<accession>A0A6I4P5L2</accession>
<feature type="transmembrane region" description="Helical" evidence="9">
    <location>
        <begin position="347"/>
        <end position="363"/>
    </location>
</feature>
<feature type="transmembrane region" description="Helical" evidence="9">
    <location>
        <begin position="370"/>
        <end position="387"/>
    </location>
</feature>
<name>A0A6I4P5L2_9MICO</name>
<feature type="transmembrane region" description="Helical" evidence="9">
    <location>
        <begin position="29"/>
        <end position="47"/>
    </location>
</feature>
<dbReference type="EMBL" id="WSTA01000038">
    <property type="protein sequence ID" value="MWB98837.1"/>
    <property type="molecule type" value="Genomic_DNA"/>
</dbReference>